<keyword evidence="3" id="KW-0238">DNA-binding</keyword>
<keyword evidence="8" id="KW-1185">Reference proteome</keyword>
<protein>
    <recommendedName>
        <fullName evidence="9">Zn(2)-C6 fungal-type domain-containing protein</fullName>
    </recommendedName>
</protein>
<dbReference type="EMBL" id="DF846685">
    <property type="protein sequence ID" value="GAT50850.1"/>
    <property type="molecule type" value="Genomic_DNA"/>
</dbReference>
<dbReference type="PANTHER" id="PTHR31845:SF17">
    <property type="entry name" value="ZN(II)2CYS6 TRANSCRIPTION FACTOR (EUROFUNG)"/>
    <property type="match status" value="1"/>
</dbReference>
<evidence type="ECO:0000256" key="1">
    <source>
        <dbReference type="ARBA" id="ARBA00004123"/>
    </source>
</evidence>
<dbReference type="PANTHER" id="PTHR31845">
    <property type="entry name" value="FINGER DOMAIN PROTEIN, PUTATIVE-RELATED"/>
    <property type="match status" value="1"/>
</dbReference>
<sequence>MPAKRTPRTMPDGGGEIVGSISSKRVRTKAGQACAACRKSKARCEITAVAHGRCHRPGGEEQDSALAWLHPMGVVRDICAGSSTPAAAQASGRDYRVTSLNDILAPGIRERLVALFDTHYRPWLSFDLARDDFVDASCCTVALSTLESFPLPLETSSRLAGFITAHLRGIPNAVESVQGLTILAVWFPAGLLHDTLGPRSLLQDAVRMALGLGLNDSVDVDEIRLWTALMTLEALHSLGTDVAPLTTIRVDPRRLHFPRTENLYREATLLRVDADSTAEEREAWLQEMCNVLSEMVMRKRLLAPLSVTAPLTHRPLFLATQIAQDLARILTLYHAFIVARGAAQTLNSSSSTHMGNAGGGGWQHAFLPDSNPPPKQKLTPGRDADPRADIPVANRNNAEKLLRHWGADMLRTTETLLVSFLHLTEVRSDSGTGAPSIIQSLPDVFIIGTAFGAALLVGMNFVGMRRLGREVLGAGMSELLIRKVARALVGDDGDRDGEGGIARQAGAFVQRVLAKWEARHGGKTLVAKSGPKPGRPWASRRAVRPRTAPAISVALSPTPQAPSPSASANPLLFSAGFELSLRPSRNVNSVFDGQSQLDIPANDGDASANFEHDAMDFDGDDEFNLALDPDVDGAHSGFALLDAMLGGPGVVAGALDINVFPPLEDGMRESQMWPDWI</sequence>
<name>A0ABQ0LII4_MYCCL</name>
<dbReference type="Proteomes" id="UP000815677">
    <property type="component" value="Unassembled WGS sequence"/>
</dbReference>
<evidence type="ECO:0000256" key="3">
    <source>
        <dbReference type="ARBA" id="ARBA00023125"/>
    </source>
</evidence>
<dbReference type="CDD" id="cd12148">
    <property type="entry name" value="fungal_TF_MHR"/>
    <property type="match status" value="1"/>
</dbReference>
<comment type="subcellular location">
    <subcellularLocation>
        <location evidence="1">Nucleus</location>
    </subcellularLocation>
</comment>
<gene>
    <name evidence="7" type="ORF">MCHLO_08044</name>
</gene>
<keyword evidence="4" id="KW-0804">Transcription</keyword>
<dbReference type="InterPro" id="IPR051089">
    <property type="entry name" value="prtT"/>
</dbReference>
<evidence type="ECO:0000256" key="2">
    <source>
        <dbReference type="ARBA" id="ARBA00023015"/>
    </source>
</evidence>
<keyword evidence="2" id="KW-0805">Transcription regulation</keyword>
<evidence type="ECO:0000256" key="4">
    <source>
        <dbReference type="ARBA" id="ARBA00023163"/>
    </source>
</evidence>
<feature type="region of interest" description="Disordered" evidence="6">
    <location>
        <begin position="523"/>
        <end position="544"/>
    </location>
</feature>
<reference evidence="7" key="1">
    <citation type="submission" date="2014-09" db="EMBL/GenBank/DDBJ databases">
        <title>Genome sequence of the luminous mushroom Mycena chlorophos for searching fungal bioluminescence genes.</title>
        <authorList>
            <person name="Tanaka Y."/>
            <person name="Kasuga D."/>
            <person name="Oba Y."/>
            <person name="Hase S."/>
            <person name="Sato K."/>
            <person name="Oba Y."/>
            <person name="Sakakibara Y."/>
        </authorList>
    </citation>
    <scope>NUCLEOTIDE SEQUENCE</scope>
</reference>
<keyword evidence="5" id="KW-0539">Nucleus</keyword>
<evidence type="ECO:0000313" key="7">
    <source>
        <dbReference type="EMBL" id="GAT50850.1"/>
    </source>
</evidence>
<organism evidence="7 8">
    <name type="scientific">Mycena chlorophos</name>
    <name type="common">Agaric fungus</name>
    <name type="synonym">Agaricus chlorophos</name>
    <dbReference type="NCBI Taxonomy" id="658473"/>
    <lineage>
        <taxon>Eukaryota</taxon>
        <taxon>Fungi</taxon>
        <taxon>Dikarya</taxon>
        <taxon>Basidiomycota</taxon>
        <taxon>Agaricomycotina</taxon>
        <taxon>Agaricomycetes</taxon>
        <taxon>Agaricomycetidae</taxon>
        <taxon>Agaricales</taxon>
        <taxon>Marasmiineae</taxon>
        <taxon>Mycenaceae</taxon>
        <taxon>Mycena</taxon>
    </lineage>
</organism>
<evidence type="ECO:0008006" key="9">
    <source>
        <dbReference type="Google" id="ProtNLM"/>
    </source>
</evidence>
<evidence type="ECO:0000256" key="6">
    <source>
        <dbReference type="SAM" id="MobiDB-lite"/>
    </source>
</evidence>
<feature type="region of interest" description="Disordered" evidence="6">
    <location>
        <begin position="347"/>
        <end position="390"/>
    </location>
</feature>
<proteinExistence type="predicted"/>
<evidence type="ECO:0000256" key="5">
    <source>
        <dbReference type="ARBA" id="ARBA00023242"/>
    </source>
</evidence>
<evidence type="ECO:0000313" key="8">
    <source>
        <dbReference type="Proteomes" id="UP000815677"/>
    </source>
</evidence>
<accession>A0ABQ0LII4</accession>